<dbReference type="InterPro" id="IPR050490">
    <property type="entry name" value="Bact_solute-bd_prot1"/>
</dbReference>
<reference evidence="7" key="1">
    <citation type="journal article" date="2014" name="Front. Microbiol.">
        <title>High frequency of phylogenetically diverse reductive dehalogenase-homologous genes in deep subseafloor sedimentary metagenomes.</title>
        <authorList>
            <person name="Kawai M."/>
            <person name="Futagami T."/>
            <person name="Toyoda A."/>
            <person name="Takaki Y."/>
            <person name="Nishi S."/>
            <person name="Hori S."/>
            <person name="Arai W."/>
            <person name="Tsubouchi T."/>
            <person name="Morono Y."/>
            <person name="Uchiyama I."/>
            <person name="Ito T."/>
            <person name="Fujiyama A."/>
            <person name="Inagaki F."/>
            <person name="Takami H."/>
        </authorList>
    </citation>
    <scope>NUCLEOTIDE SEQUENCE</scope>
    <source>
        <strain evidence="7">Expedition CK06-06</strain>
    </source>
</reference>
<evidence type="ECO:0000256" key="3">
    <source>
        <dbReference type="ARBA" id="ARBA00023136"/>
    </source>
</evidence>
<dbReference type="EMBL" id="BARU01013517">
    <property type="protein sequence ID" value="GAH37756.1"/>
    <property type="molecule type" value="Genomic_DNA"/>
</dbReference>
<dbReference type="InterPro" id="IPR006059">
    <property type="entry name" value="SBP"/>
</dbReference>
<keyword evidence="2" id="KW-0732">Signal</keyword>
<evidence type="ECO:0000256" key="6">
    <source>
        <dbReference type="SAM" id="MobiDB-lite"/>
    </source>
</evidence>
<sequence length="198" mass="21342">LLFIIILVAALMLVACGGTTTEEVSEPVAEEPAAEEPVAEEPAAEEPAAEPITLSLWYHGAGNDTERALVIQTIDDFNASQDEYVVEMEDFPQASYNESIVAAALAGDLPDIIDMDGPVMPNWAWSGYIAPLDLSPGALDGFLPGAVGEWDGKIYSVGLWDAAKAMFARRSVLEDNDIRVPTLDEPWTLEEFDAALET</sequence>
<keyword evidence="5" id="KW-0449">Lipoprotein</keyword>
<protein>
    <recommendedName>
        <fullName evidence="8">Extracellular solute-binding protein</fullName>
    </recommendedName>
</protein>
<dbReference type="Pfam" id="PF13416">
    <property type="entry name" value="SBP_bac_8"/>
    <property type="match status" value="1"/>
</dbReference>
<evidence type="ECO:0000256" key="2">
    <source>
        <dbReference type="ARBA" id="ARBA00022729"/>
    </source>
</evidence>
<dbReference type="Gene3D" id="3.40.190.10">
    <property type="entry name" value="Periplasmic binding protein-like II"/>
    <property type="match status" value="1"/>
</dbReference>
<organism evidence="7">
    <name type="scientific">marine sediment metagenome</name>
    <dbReference type="NCBI Taxonomy" id="412755"/>
    <lineage>
        <taxon>unclassified sequences</taxon>
        <taxon>metagenomes</taxon>
        <taxon>ecological metagenomes</taxon>
    </lineage>
</organism>
<evidence type="ECO:0000256" key="4">
    <source>
        <dbReference type="ARBA" id="ARBA00023139"/>
    </source>
</evidence>
<dbReference type="SUPFAM" id="SSF53850">
    <property type="entry name" value="Periplasmic binding protein-like II"/>
    <property type="match status" value="1"/>
</dbReference>
<keyword evidence="4" id="KW-0564">Palmitate</keyword>
<accession>X1EWH6</accession>
<feature type="non-terminal residue" evidence="7">
    <location>
        <position position="1"/>
    </location>
</feature>
<evidence type="ECO:0008006" key="8">
    <source>
        <dbReference type="Google" id="ProtNLM"/>
    </source>
</evidence>
<evidence type="ECO:0000313" key="7">
    <source>
        <dbReference type="EMBL" id="GAH37756.1"/>
    </source>
</evidence>
<dbReference type="PANTHER" id="PTHR43649:SF33">
    <property type="entry name" value="POLYGALACTURONAN_RHAMNOGALACTURONAN-BINDING PROTEIN YTCQ"/>
    <property type="match status" value="1"/>
</dbReference>
<dbReference type="AlphaFoldDB" id="X1EWH6"/>
<keyword evidence="3" id="KW-0472">Membrane</keyword>
<dbReference type="PANTHER" id="PTHR43649">
    <property type="entry name" value="ARABINOSE-BINDING PROTEIN-RELATED"/>
    <property type="match status" value="1"/>
</dbReference>
<keyword evidence="1" id="KW-1003">Cell membrane</keyword>
<proteinExistence type="predicted"/>
<evidence type="ECO:0000256" key="1">
    <source>
        <dbReference type="ARBA" id="ARBA00022475"/>
    </source>
</evidence>
<gene>
    <name evidence="7" type="ORF">S03H2_24364</name>
</gene>
<evidence type="ECO:0000256" key="5">
    <source>
        <dbReference type="ARBA" id="ARBA00023288"/>
    </source>
</evidence>
<name>X1EWH6_9ZZZZ</name>
<comment type="caution">
    <text evidence="7">The sequence shown here is derived from an EMBL/GenBank/DDBJ whole genome shotgun (WGS) entry which is preliminary data.</text>
</comment>
<feature type="non-terminal residue" evidence="7">
    <location>
        <position position="198"/>
    </location>
</feature>
<feature type="region of interest" description="Disordered" evidence="6">
    <location>
        <begin position="24"/>
        <end position="47"/>
    </location>
</feature>